<dbReference type="EMBL" id="JAGUCO010000018">
    <property type="protein sequence ID" value="MBS2100061.1"/>
    <property type="molecule type" value="Genomic_DNA"/>
</dbReference>
<dbReference type="RefSeq" id="WP_212217304.1">
    <property type="nucleotide sequence ID" value="NZ_JAGUCO010000018.1"/>
</dbReference>
<reference evidence="2 3" key="1">
    <citation type="journal article" date="2015" name="Int. J. Syst. Evol. Microbiol.">
        <title>Carboxylicivirga linearis sp. nov., isolated from a sea cucumber culture pond.</title>
        <authorList>
            <person name="Wang F.Q."/>
            <person name="Zhou Y.X."/>
            <person name="Lin X.Z."/>
            <person name="Chen G.J."/>
            <person name="Du Z.J."/>
        </authorList>
    </citation>
    <scope>NUCLEOTIDE SEQUENCE [LARGE SCALE GENOMIC DNA]</scope>
    <source>
        <strain evidence="2 3">FB218</strain>
    </source>
</reference>
<keyword evidence="3" id="KW-1185">Reference proteome</keyword>
<dbReference type="InterPro" id="IPR036762">
    <property type="entry name" value="IscX-like_sf"/>
</dbReference>
<dbReference type="InterPro" id="IPR038726">
    <property type="entry name" value="PDDEXK_AddAB-type"/>
</dbReference>
<dbReference type="SUPFAM" id="SSF52980">
    <property type="entry name" value="Restriction endonuclease-like"/>
    <property type="match status" value="1"/>
</dbReference>
<dbReference type="SUPFAM" id="SSF52540">
    <property type="entry name" value="P-loop containing nucleoside triphosphate hydrolases"/>
    <property type="match status" value="1"/>
</dbReference>
<feature type="domain" description="PD-(D/E)XK endonuclease-like" evidence="1">
    <location>
        <begin position="659"/>
        <end position="952"/>
    </location>
</feature>
<organism evidence="2 3">
    <name type="scientific">Carboxylicivirga linearis</name>
    <dbReference type="NCBI Taxonomy" id="1628157"/>
    <lineage>
        <taxon>Bacteria</taxon>
        <taxon>Pseudomonadati</taxon>
        <taxon>Bacteroidota</taxon>
        <taxon>Bacteroidia</taxon>
        <taxon>Marinilabiliales</taxon>
        <taxon>Marinilabiliaceae</taxon>
        <taxon>Carboxylicivirga</taxon>
    </lineage>
</organism>
<proteinExistence type="predicted"/>
<dbReference type="InterPro" id="IPR011335">
    <property type="entry name" value="Restrct_endonuc-II-like"/>
</dbReference>
<accession>A0ABS5K0E0</accession>
<sequence length="953" mass="110765">MTSGFLNAIASYYYQKTDLSKYCFVFPSQRAGIFFTNHLRQLIKEPAWSPKIITVNDLFASLSSSIVADNITLLFTLHRIYAQVTGKEISFEEFLPWGEMLLNDFDDIDKYLVSVEQLFSNLVSLKELDDDYSHLTERQLEAIQSFWSAFEQKKRSEHQEYFLEAWKQIPRVYKAYREELQKDDLAYEGMVYRIIAEKLIIGDEVDIQWEKVVFVGLNALTPAENKLMKHLQKKKMADFFWDYSPWMMEKGEEVNYKRRGPGFFIEENLLHFPSPKDFKMPLIQEGPEITITAVANPTEQLKSVHQFLEDEYVRDMKSAVVLADETLLMPVLHGIPPKVDKVNVTMGYPLNHTPAFGLIDLLLNMQQQIRKSSGSDVWMYHRHVLPLLQQQYITMLAVEDTRKLHKQLVKKNAIFVKASELHINDLFASIFTKVDTGSQLSTYLIEILGKVYELLQPDENKILEKEFIFALQKCIVRLQDLLEQNAQADIDTKTWVRLFKKLAEFQTVPFRGEPLAGLQVMGILETRALDFDKLIILDLNEGVFPRTSAPNTFIPATLRSGFDLPTIEFQDTIFSYYFFRLIHRAKKVEVLYSTGAQGMKSNEMSRYLYQLKYEFNAKISTRTLSGQVQLLNPPIVSSGKGEKVMERLSVFKSENDKMLSPSALSVYIECPMRFFYQKIAGIKEPDEITEEADARIFGLIFHDAVEQLYQDKIGKEVTAEDVDYWLKNTIIIDQLIKDGFKKFLMMDYDQGRQSFAEIQGRNVMVFEVIKRYLIQFLKLEKKKAPFTILDLEKKVQWNYTTTEGLNLRLGGIIDRLEEKDGIWNIMDYKTGSGVAETYSITELFDTDKHKKNKAIFQTLLYSLILDETEDSLVPKQPSVIWVRDVFKSTYDTKLYLKEGRSKKNPILLQSVKDQFKANLENLLEEIYNEEVPFKGAEDTDKCRYCTYKVLCNR</sequence>
<dbReference type="InterPro" id="IPR007479">
    <property type="entry name" value="ISC_FeS_clus_asmbl_IscsX"/>
</dbReference>
<evidence type="ECO:0000313" key="2">
    <source>
        <dbReference type="EMBL" id="MBS2100061.1"/>
    </source>
</evidence>
<evidence type="ECO:0000259" key="1">
    <source>
        <dbReference type="Pfam" id="PF12705"/>
    </source>
</evidence>
<dbReference type="SUPFAM" id="SSF140319">
    <property type="entry name" value="IscX-like"/>
    <property type="match status" value="1"/>
</dbReference>
<name>A0ABS5K0E0_9BACT</name>
<dbReference type="Pfam" id="PF12705">
    <property type="entry name" value="PDDEXK_1"/>
    <property type="match status" value="1"/>
</dbReference>
<gene>
    <name evidence="2" type="ORF">KEM10_17370</name>
</gene>
<protein>
    <submittedName>
        <fullName evidence="2">Fe-S cluster assembly protein IscX</fullName>
    </submittedName>
</protein>
<dbReference type="Pfam" id="PF04384">
    <property type="entry name" value="Fe-S_assembly"/>
    <property type="match status" value="1"/>
</dbReference>
<dbReference type="InterPro" id="IPR027417">
    <property type="entry name" value="P-loop_NTPase"/>
</dbReference>
<dbReference type="Proteomes" id="UP000708576">
    <property type="component" value="Unassembled WGS sequence"/>
</dbReference>
<dbReference type="Gene3D" id="3.90.320.10">
    <property type="match status" value="1"/>
</dbReference>
<evidence type="ECO:0000313" key="3">
    <source>
        <dbReference type="Proteomes" id="UP000708576"/>
    </source>
</evidence>
<comment type="caution">
    <text evidence="2">The sequence shown here is derived from an EMBL/GenBank/DDBJ whole genome shotgun (WGS) entry which is preliminary data.</text>
</comment>
<dbReference type="InterPro" id="IPR011604">
    <property type="entry name" value="PDDEXK-like_dom_sf"/>
</dbReference>